<accession>A0A6C0IER3</accession>
<sequence length="142" mass="17036">MADIQKIIELFNEIENTHRKKEKNFEEIQDIVKSILEKKGMNERTNKKVFAGELKIIYNAVITANPMLKDWVKEFLLINYENESGYFINKDSDDEGDYEGADYGGKRKSRKFKKFYSKKGKFYSKKRKFYSKKRKSRKTKKY</sequence>
<evidence type="ECO:0000313" key="1">
    <source>
        <dbReference type="EMBL" id="QHT91628.1"/>
    </source>
</evidence>
<dbReference type="EMBL" id="MN740167">
    <property type="protein sequence ID" value="QHT91628.1"/>
    <property type="molecule type" value="Genomic_DNA"/>
</dbReference>
<name>A0A6C0IER3_9ZZZZ</name>
<organism evidence="1">
    <name type="scientific">viral metagenome</name>
    <dbReference type="NCBI Taxonomy" id="1070528"/>
    <lineage>
        <taxon>unclassified sequences</taxon>
        <taxon>metagenomes</taxon>
        <taxon>organismal metagenomes</taxon>
    </lineage>
</organism>
<reference evidence="1" key="1">
    <citation type="journal article" date="2020" name="Nature">
        <title>Giant virus diversity and host interactions through global metagenomics.</title>
        <authorList>
            <person name="Schulz F."/>
            <person name="Roux S."/>
            <person name="Paez-Espino D."/>
            <person name="Jungbluth S."/>
            <person name="Walsh D.A."/>
            <person name="Denef V.J."/>
            <person name="McMahon K.D."/>
            <person name="Konstantinidis K.T."/>
            <person name="Eloe-Fadrosh E.A."/>
            <person name="Kyrpides N.C."/>
            <person name="Woyke T."/>
        </authorList>
    </citation>
    <scope>NUCLEOTIDE SEQUENCE</scope>
    <source>
        <strain evidence="1">GVMAG-M-3300023184-86</strain>
    </source>
</reference>
<protein>
    <submittedName>
        <fullName evidence="1">Uncharacterized protein</fullName>
    </submittedName>
</protein>
<proteinExistence type="predicted"/>
<dbReference type="AlphaFoldDB" id="A0A6C0IER3"/>